<gene>
    <name evidence="3" type="ORF">SAMN05192546_106112</name>
</gene>
<dbReference type="OrthoDB" id="9788881at2"/>
<evidence type="ECO:0000313" key="3">
    <source>
        <dbReference type="EMBL" id="SDY98289.1"/>
    </source>
</evidence>
<proteinExistence type="predicted"/>
<evidence type="ECO:0000256" key="1">
    <source>
        <dbReference type="SAM" id="MobiDB-lite"/>
    </source>
</evidence>
<dbReference type="GO" id="GO:0004803">
    <property type="term" value="F:transposase activity"/>
    <property type="evidence" value="ECO:0007669"/>
    <property type="project" value="InterPro"/>
</dbReference>
<evidence type="ECO:0000259" key="2">
    <source>
        <dbReference type="SMART" id="SM01321"/>
    </source>
</evidence>
<organism evidence="3 4">
    <name type="scientific">Tindallia californiensis</name>
    <dbReference type="NCBI Taxonomy" id="159292"/>
    <lineage>
        <taxon>Bacteria</taxon>
        <taxon>Bacillati</taxon>
        <taxon>Bacillota</taxon>
        <taxon>Clostridia</taxon>
        <taxon>Peptostreptococcales</taxon>
        <taxon>Tindalliaceae</taxon>
        <taxon>Tindallia</taxon>
    </lineage>
</organism>
<evidence type="ECO:0000313" key="4">
    <source>
        <dbReference type="Proteomes" id="UP000199230"/>
    </source>
</evidence>
<protein>
    <submittedName>
        <fullName evidence="3">Transposase IS200 like</fullName>
    </submittedName>
</protein>
<accession>A0A1H3PD34</accession>
<sequence length="336" mass="38750">MGRKPRVEYRGAVYHVIQRGNNREYIFRKKQDKFFLLEHLKHYREVMDFDILGYVIMDNHYHLMLKTVDAPLKDIMHRINTRFSKQFNRRNKRSGHVFESRYKSLLVMDDSYLLSLLRYIHQNPVQAKICQRIQDYPWSSDRFYRRNEGDNLVDIELILERFSVNRGHAVAAYVRFMDEAEAESEAVFEKGDVVGQPPPKLDQHRKPKSEQRKSLEAILKAVAGTSENCRAILSGSRKRHLTALKQQFITEALHANYRMKEIGECLGISGQPTISVVGLGDTAVKEARERVESALTDGDYIFPQMKVVINLTPGNVKKSGSHFDLPMASPLSVTAP</sequence>
<dbReference type="GO" id="GO:0006313">
    <property type="term" value="P:DNA transposition"/>
    <property type="evidence" value="ECO:0007669"/>
    <property type="project" value="InterPro"/>
</dbReference>
<dbReference type="SUPFAM" id="SSF54211">
    <property type="entry name" value="Ribosomal protein S5 domain 2-like"/>
    <property type="match status" value="1"/>
</dbReference>
<dbReference type="Pfam" id="PF13541">
    <property type="entry name" value="ChlI"/>
    <property type="match status" value="1"/>
</dbReference>
<feature type="domain" description="Transposase IS200-like" evidence="2">
    <location>
        <begin position="9"/>
        <end position="123"/>
    </location>
</feature>
<dbReference type="SMART" id="SM01321">
    <property type="entry name" value="Y1_Tnp"/>
    <property type="match status" value="1"/>
</dbReference>
<dbReference type="STRING" id="159292.SAMN05192546_106112"/>
<feature type="compositionally biased region" description="Basic and acidic residues" evidence="1">
    <location>
        <begin position="201"/>
        <end position="211"/>
    </location>
</feature>
<dbReference type="InterPro" id="IPR036515">
    <property type="entry name" value="Transposase_17_sf"/>
</dbReference>
<dbReference type="PANTHER" id="PTHR34322">
    <property type="entry name" value="TRANSPOSASE, Y1_TNP DOMAIN-CONTAINING"/>
    <property type="match status" value="1"/>
</dbReference>
<dbReference type="InterPro" id="IPR020568">
    <property type="entry name" value="Ribosomal_Su5_D2-typ_SF"/>
</dbReference>
<name>A0A1H3PD34_9FIRM</name>
<dbReference type="SUPFAM" id="SSF143422">
    <property type="entry name" value="Transposase IS200-like"/>
    <property type="match status" value="1"/>
</dbReference>
<feature type="region of interest" description="Disordered" evidence="1">
    <location>
        <begin position="192"/>
        <end position="211"/>
    </location>
</feature>
<dbReference type="NCBIfam" id="NF047646">
    <property type="entry name" value="REP_Tyr_transpos"/>
    <property type="match status" value="1"/>
</dbReference>
<dbReference type="Pfam" id="PF01797">
    <property type="entry name" value="Y1_Tnp"/>
    <property type="match status" value="1"/>
</dbReference>
<dbReference type="RefSeq" id="WP_093313837.1">
    <property type="nucleotide sequence ID" value="NZ_FNPV01000006.1"/>
</dbReference>
<dbReference type="InterPro" id="IPR002686">
    <property type="entry name" value="Transposase_17"/>
</dbReference>
<dbReference type="GO" id="GO:0003677">
    <property type="term" value="F:DNA binding"/>
    <property type="evidence" value="ECO:0007669"/>
    <property type="project" value="InterPro"/>
</dbReference>
<reference evidence="3 4" key="1">
    <citation type="submission" date="2016-10" db="EMBL/GenBank/DDBJ databases">
        <authorList>
            <person name="de Groot N.N."/>
        </authorList>
    </citation>
    <scope>NUCLEOTIDE SEQUENCE [LARGE SCALE GENOMIC DNA]</scope>
    <source>
        <strain evidence="3 4">APO</strain>
    </source>
</reference>
<dbReference type="EMBL" id="FNPV01000006">
    <property type="protein sequence ID" value="SDY98289.1"/>
    <property type="molecule type" value="Genomic_DNA"/>
</dbReference>
<dbReference type="PANTHER" id="PTHR34322:SF2">
    <property type="entry name" value="TRANSPOSASE IS200-LIKE DOMAIN-CONTAINING PROTEIN"/>
    <property type="match status" value="1"/>
</dbReference>
<keyword evidence="4" id="KW-1185">Reference proteome</keyword>
<dbReference type="Gene3D" id="3.30.70.1290">
    <property type="entry name" value="Transposase IS200-like"/>
    <property type="match status" value="1"/>
</dbReference>
<dbReference type="AlphaFoldDB" id="A0A1H3PD34"/>
<dbReference type="Proteomes" id="UP000199230">
    <property type="component" value="Unassembled WGS sequence"/>
</dbReference>